<dbReference type="PANTHER" id="PTHR28549">
    <property type="entry name" value="GLYCOPROTEIN INTEGRAL MEMBRANE PROTEIN 1"/>
    <property type="match status" value="1"/>
</dbReference>
<keyword evidence="2" id="KW-0472">Membrane</keyword>
<reference evidence="3 4" key="1">
    <citation type="journal article" date="2022" name="Gigascience">
        <title>A chromosome-level genome assembly and annotation of the desert horned lizard, Phrynosoma platyrhinos, provides insight into chromosomal rearrangements among reptiles.</title>
        <authorList>
            <person name="Koochekian N."/>
            <person name="Ascanio A."/>
            <person name="Farleigh K."/>
            <person name="Card D.C."/>
            <person name="Schield D.R."/>
            <person name="Castoe T.A."/>
            <person name="Jezkova T."/>
        </authorList>
    </citation>
    <scope>NUCLEOTIDE SEQUENCE [LARGE SCALE GENOMIC DNA]</scope>
    <source>
        <strain evidence="3">NK-2021</strain>
    </source>
</reference>
<evidence type="ECO:0000313" key="3">
    <source>
        <dbReference type="EMBL" id="KAH0622370.1"/>
    </source>
</evidence>
<keyword evidence="4" id="KW-1185">Reference proteome</keyword>
<feature type="transmembrane region" description="Helical" evidence="2">
    <location>
        <begin position="256"/>
        <end position="281"/>
    </location>
</feature>
<organism evidence="3 4">
    <name type="scientific">Phrynosoma platyrhinos</name>
    <name type="common">Desert horned lizard</name>
    <dbReference type="NCBI Taxonomy" id="52577"/>
    <lineage>
        <taxon>Eukaryota</taxon>
        <taxon>Metazoa</taxon>
        <taxon>Chordata</taxon>
        <taxon>Craniata</taxon>
        <taxon>Vertebrata</taxon>
        <taxon>Euteleostomi</taxon>
        <taxon>Lepidosauria</taxon>
        <taxon>Squamata</taxon>
        <taxon>Bifurcata</taxon>
        <taxon>Unidentata</taxon>
        <taxon>Episquamata</taxon>
        <taxon>Toxicofera</taxon>
        <taxon>Iguania</taxon>
        <taxon>Phrynosomatidae</taxon>
        <taxon>Phrynosomatinae</taxon>
        <taxon>Phrynosoma</taxon>
    </lineage>
</organism>
<keyword evidence="2" id="KW-0812">Transmembrane</keyword>
<dbReference type="EMBL" id="JAIPUX010003289">
    <property type="protein sequence ID" value="KAH0622370.1"/>
    <property type="molecule type" value="Genomic_DNA"/>
</dbReference>
<evidence type="ECO:0000256" key="1">
    <source>
        <dbReference type="SAM" id="MobiDB-lite"/>
    </source>
</evidence>
<feature type="region of interest" description="Disordered" evidence="1">
    <location>
        <begin position="183"/>
        <end position="202"/>
    </location>
</feature>
<protein>
    <recommendedName>
        <fullName evidence="5">Glycoprotein integral membrane protein 1</fullName>
    </recommendedName>
</protein>
<comment type="caution">
    <text evidence="3">The sequence shown here is derived from an EMBL/GenBank/DDBJ whole genome shotgun (WGS) entry which is preliminary data.</text>
</comment>
<proteinExistence type="predicted"/>
<keyword evidence="2" id="KW-1133">Transmembrane helix</keyword>
<dbReference type="PANTHER" id="PTHR28549:SF1">
    <property type="entry name" value="GLYCOPROTEIN INTEGRAL MEMBRANE PROTEIN 1"/>
    <property type="match status" value="1"/>
</dbReference>
<evidence type="ECO:0000313" key="4">
    <source>
        <dbReference type="Proteomes" id="UP000826234"/>
    </source>
</evidence>
<evidence type="ECO:0000256" key="2">
    <source>
        <dbReference type="SAM" id="Phobius"/>
    </source>
</evidence>
<name>A0ABQ7SYN6_PHRPL</name>
<gene>
    <name evidence="3" type="ORF">JD844_024626</name>
</gene>
<dbReference type="InterPro" id="IPR042319">
    <property type="entry name" value="GINM1"/>
</dbReference>
<accession>A0ABQ7SYN6</accession>
<feature type="non-terminal residue" evidence="3">
    <location>
        <position position="1"/>
    </location>
</feature>
<sequence length="335" mass="37664">ESIKIKVNMLGDHGNIQEEQVVLNITYINGQVYVNDFPLRTGVARIKCQTLILGSGNTGSDEQRLGTVSVRVMIHAWPMASSSNLQLIVVQEEVTEIDGKEVQQDEVTEIDILVKDVQVLRHTNYTVPLKESMLYSIPRDNDVLFTLPNIAGKADIESPLQTTSHYLLRQVETTIDEETMHGKLPETPLRTDPPSSYKPLTMQGEKSVPLDFRTPYFPARIALSPNRGSLLFQVMCQWVENLRKELCKFWLKSFPVFFNFMEVVVVGVIGAALILKVLTFFCPTCEPSIGSQKPLGINYKSSRELLLDVNIIPVTAISLLPEMPEKTDITEEKCI</sequence>
<dbReference type="Proteomes" id="UP000826234">
    <property type="component" value="Unassembled WGS sequence"/>
</dbReference>
<evidence type="ECO:0008006" key="5">
    <source>
        <dbReference type="Google" id="ProtNLM"/>
    </source>
</evidence>